<dbReference type="Gene3D" id="1.25.10.10">
    <property type="entry name" value="Leucine-rich Repeat Variant"/>
    <property type="match status" value="1"/>
</dbReference>
<accession>A0A518BEK0</accession>
<organism evidence="1 2">
    <name type="scientific">Engelhardtia mirabilis</name>
    <dbReference type="NCBI Taxonomy" id="2528011"/>
    <lineage>
        <taxon>Bacteria</taxon>
        <taxon>Pseudomonadati</taxon>
        <taxon>Planctomycetota</taxon>
        <taxon>Planctomycetia</taxon>
        <taxon>Planctomycetia incertae sedis</taxon>
        <taxon>Engelhardtia</taxon>
    </lineage>
</organism>
<evidence type="ECO:0000313" key="1">
    <source>
        <dbReference type="EMBL" id="QDU65411.1"/>
    </source>
</evidence>
<dbReference type="InterPro" id="IPR016024">
    <property type="entry name" value="ARM-type_fold"/>
</dbReference>
<gene>
    <name evidence="1" type="ORF">Pla133_04760</name>
</gene>
<sequence>MELRLLLPTALALLATAGVGNRGNAAPSADEQQPRTVDEVLEQSLESDFDAGKLRGALHALAGPILPDLFEALCEGTTRAGEPLDEPRRILVRTTLVRTPLGELRPFLESLATGPTPVDRRMAAMGILGAAGEGRDVALLARMAPVDSQQVTVGIDQRQVFSAALAEIAARDPEVSPQLGSVLRQAHPSLAAPLVRAMASADDAERLLAAELHVNASYDELILLELARLGESRRLQLDELQRRTIRALLDGHNSVATVTLATRAAAGARDDDAVPALIDLLESPDRVIAKAARVALESITRQRLRDDVEAWRAWHSRELKWWRDESQDTFRRVTGRDAADAGNAIRELSARRLFVDRVAQGLIPALDRDDPELVLLACSALAQLEATSAVPRLVDCLDHEHAGVRDLAWKTLRDLTGRQLGPDPRLWRERVLAQPDKTP</sequence>
<reference evidence="1 2" key="1">
    <citation type="submission" date="2019-02" db="EMBL/GenBank/DDBJ databases">
        <title>Deep-cultivation of Planctomycetes and their phenomic and genomic characterization uncovers novel biology.</title>
        <authorList>
            <person name="Wiegand S."/>
            <person name="Jogler M."/>
            <person name="Boedeker C."/>
            <person name="Pinto D."/>
            <person name="Vollmers J."/>
            <person name="Rivas-Marin E."/>
            <person name="Kohn T."/>
            <person name="Peeters S.H."/>
            <person name="Heuer A."/>
            <person name="Rast P."/>
            <person name="Oberbeckmann S."/>
            <person name="Bunk B."/>
            <person name="Jeske O."/>
            <person name="Meyerdierks A."/>
            <person name="Storesund J.E."/>
            <person name="Kallscheuer N."/>
            <person name="Luecker S."/>
            <person name="Lage O.M."/>
            <person name="Pohl T."/>
            <person name="Merkel B.J."/>
            <person name="Hornburger P."/>
            <person name="Mueller R.-W."/>
            <person name="Bruemmer F."/>
            <person name="Labrenz M."/>
            <person name="Spormann A.M."/>
            <person name="Op den Camp H."/>
            <person name="Overmann J."/>
            <person name="Amann R."/>
            <person name="Jetten M.S.M."/>
            <person name="Mascher T."/>
            <person name="Medema M.H."/>
            <person name="Devos D.P."/>
            <person name="Kaster A.-K."/>
            <person name="Ovreas L."/>
            <person name="Rohde M."/>
            <person name="Galperin M.Y."/>
            <person name="Jogler C."/>
        </authorList>
    </citation>
    <scope>NUCLEOTIDE SEQUENCE [LARGE SCALE GENOMIC DNA]</scope>
    <source>
        <strain evidence="1 2">Pla133</strain>
    </source>
</reference>
<dbReference type="RefSeq" id="WP_145061983.1">
    <property type="nucleotide sequence ID" value="NZ_CP036287.1"/>
</dbReference>
<dbReference type="KEGG" id="pbap:Pla133_04760"/>
<dbReference type="EMBL" id="CP036287">
    <property type="protein sequence ID" value="QDU65411.1"/>
    <property type="molecule type" value="Genomic_DNA"/>
</dbReference>
<dbReference type="InterPro" id="IPR011989">
    <property type="entry name" value="ARM-like"/>
</dbReference>
<name>A0A518BEK0_9BACT</name>
<dbReference type="AlphaFoldDB" id="A0A518BEK0"/>
<evidence type="ECO:0000313" key="2">
    <source>
        <dbReference type="Proteomes" id="UP000316921"/>
    </source>
</evidence>
<protein>
    <submittedName>
        <fullName evidence="1">Armadillo/beta-catenin-like repeat protein</fullName>
    </submittedName>
</protein>
<keyword evidence="2" id="KW-1185">Reference proteome</keyword>
<dbReference type="SUPFAM" id="SSF48371">
    <property type="entry name" value="ARM repeat"/>
    <property type="match status" value="1"/>
</dbReference>
<proteinExistence type="predicted"/>
<dbReference type="Proteomes" id="UP000316921">
    <property type="component" value="Chromosome"/>
</dbReference>